<dbReference type="Proteomes" id="UP000004374">
    <property type="component" value="Unassembled WGS sequence"/>
</dbReference>
<evidence type="ECO:0000256" key="5">
    <source>
        <dbReference type="ARBA" id="ARBA00022448"/>
    </source>
</evidence>
<dbReference type="GO" id="GO:0044781">
    <property type="term" value="P:bacterial-type flagellum organization"/>
    <property type="evidence" value="ECO:0007669"/>
    <property type="project" value="UniProtKB-KW"/>
</dbReference>
<evidence type="ECO:0000256" key="3">
    <source>
        <dbReference type="ARBA" id="ARBA00006602"/>
    </source>
</evidence>
<evidence type="ECO:0000256" key="4">
    <source>
        <dbReference type="ARBA" id="ARBA00016507"/>
    </source>
</evidence>
<keyword evidence="12" id="KW-0966">Cell projection</keyword>
<evidence type="ECO:0000313" key="12">
    <source>
        <dbReference type="EMBL" id="GAB58409.1"/>
    </source>
</evidence>
<keyword evidence="7" id="KW-1005">Bacterial flagellum biogenesis</keyword>
<feature type="compositionally biased region" description="Basic and acidic residues" evidence="10">
    <location>
        <begin position="85"/>
        <end position="102"/>
    </location>
</feature>
<dbReference type="InterPro" id="IPR000563">
    <property type="entry name" value="Flag_FliH"/>
</dbReference>
<evidence type="ECO:0000256" key="9">
    <source>
        <dbReference type="ARBA" id="ARBA00023225"/>
    </source>
</evidence>
<dbReference type="GO" id="GO:0071973">
    <property type="term" value="P:bacterial-type flagellum-dependent cell motility"/>
    <property type="evidence" value="ECO:0007669"/>
    <property type="project" value="InterPro"/>
</dbReference>
<accession>I1DWI1</accession>
<dbReference type="PRINTS" id="PR01003">
    <property type="entry name" value="FLGFLIH"/>
</dbReference>
<dbReference type="GO" id="GO:0005829">
    <property type="term" value="C:cytosol"/>
    <property type="evidence" value="ECO:0007669"/>
    <property type="project" value="TreeGrafter"/>
</dbReference>
<comment type="subcellular location">
    <subcellularLocation>
        <location evidence="2">Cytoplasm</location>
    </subcellularLocation>
</comment>
<dbReference type="PANTHER" id="PTHR34982">
    <property type="entry name" value="YOP PROTEINS TRANSLOCATION PROTEIN L"/>
    <property type="match status" value="1"/>
</dbReference>
<keyword evidence="13" id="KW-1185">Reference proteome</keyword>
<dbReference type="NCBIfam" id="NF004270">
    <property type="entry name" value="PRK05687.2-1"/>
    <property type="match status" value="1"/>
</dbReference>
<dbReference type="EMBL" id="BAFK01000006">
    <property type="protein sequence ID" value="GAB58409.1"/>
    <property type="molecule type" value="Genomic_DNA"/>
</dbReference>
<keyword evidence="6" id="KW-0963">Cytoplasm</keyword>
<sequence>MNTDAFKYKRPFSPDAETDELLQQWQVPDLTAEQRVHSRTNALNKTQPVAKAAPAVADEDLLVKPLTAEDIEQIRQAAYDEGFAEGKDDGFSKGYAEGREQGQSDGLAQGLAEGKKQGLAAGEEELQQRLSELSALLNQLQQPLAAVDEQVKQQLLQLSLAMAQAVIGVEVSTNANVILKALNEAVSALPLNAGALMIKLHPADMAIIEQHYSAEQLAQRQWQLQAEPAVARGGCLVETAKSSVDRSLAQRLQGSLEHFLQLQQLADSSSATDADNTAAHIADSTADTNSSADNTAAEPGHDGQ</sequence>
<keyword evidence="5" id="KW-0813">Transport</keyword>
<evidence type="ECO:0000259" key="11">
    <source>
        <dbReference type="Pfam" id="PF02108"/>
    </source>
</evidence>
<feature type="compositionally biased region" description="Polar residues" evidence="10">
    <location>
        <begin position="285"/>
        <end position="294"/>
    </location>
</feature>
<dbReference type="PANTHER" id="PTHR34982:SF1">
    <property type="entry name" value="FLAGELLAR ASSEMBLY PROTEIN FLIH"/>
    <property type="match status" value="1"/>
</dbReference>
<gene>
    <name evidence="12" type="primary">fliH</name>
    <name evidence="12" type="ORF">RNAN_1381</name>
</gene>
<dbReference type="STRING" id="562729.RNAN_1381"/>
<comment type="function">
    <text evidence="1">Needed for flagellar regrowth and assembly.</text>
</comment>
<dbReference type="GO" id="GO:0003774">
    <property type="term" value="F:cytoskeletal motor activity"/>
    <property type="evidence" value="ECO:0007669"/>
    <property type="project" value="InterPro"/>
</dbReference>
<evidence type="ECO:0000256" key="2">
    <source>
        <dbReference type="ARBA" id="ARBA00004496"/>
    </source>
</evidence>
<dbReference type="OrthoDB" id="6196089at2"/>
<dbReference type="AlphaFoldDB" id="I1DWI1"/>
<feature type="region of interest" description="Disordered" evidence="10">
    <location>
        <begin position="282"/>
        <end position="304"/>
    </location>
</feature>
<dbReference type="InterPro" id="IPR051472">
    <property type="entry name" value="T3SS_Stator/FliH"/>
</dbReference>
<protein>
    <recommendedName>
        <fullName evidence="4">Flagellar assembly protein FliH</fullName>
    </recommendedName>
</protein>
<dbReference type="RefSeq" id="WP_008220065.1">
    <property type="nucleotide sequence ID" value="NZ_BAFK01000006.1"/>
</dbReference>
<evidence type="ECO:0000256" key="6">
    <source>
        <dbReference type="ARBA" id="ARBA00022490"/>
    </source>
</evidence>
<dbReference type="GO" id="GO:0015031">
    <property type="term" value="P:protein transport"/>
    <property type="evidence" value="ECO:0007669"/>
    <property type="project" value="UniProtKB-KW"/>
</dbReference>
<proteinExistence type="inferred from homology"/>
<keyword evidence="12" id="KW-0282">Flagellum</keyword>
<dbReference type="InterPro" id="IPR018035">
    <property type="entry name" value="Flagellar_FliH/T3SS_HrpE"/>
</dbReference>
<keyword evidence="9" id="KW-1006">Bacterial flagellum protein export</keyword>
<evidence type="ECO:0000256" key="10">
    <source>
        <dbReference type="SAM" id="MobiDB-lite"/>
    </source>
</evidence>
<keyword evidence="12" id="KW-0969">Cilium</keyword>
<evidence type="ECO:0000256" key="7">
    <source>
        <dbReference type="ARBA" id="ARBA00022795"/>
    </source>
</evidence>
<evidence type="ECO:0000256" key="8">
    <source>
        <dbReference type="ARBA" id="ARBA00022927"/>
    </source>
</evidence>
<reference evidence="12 13" key="1">
    <citation type="journal article" date="2012" name="J. Bacteriol.">
        <title>Genome Sequence of the Protease-Producing Bacterium Rheinheimera nanhaiensis E407-8T, Isolated from Deep-Sea Sediment of the South China Sea.</title>
        <authorList>
            <person name="Zhang X.-Y."/>
            <person name="Zhang Y.-J."/>
            <person name="Qin Q.-L."/>
            <person name="Xie B.-B."/>
            <person name="Chen X.-L."/>
            <person name="Zhou B.-C."/>
            <person name="Zhang Y.-Z."/>
        </authorList>
    </citation>
    <scope>NUCLEOTIDE SEQUENCE [LARGE SCALE GENOMIC DNA]</scope>
    <source>
        <strain evidence="12 13">E407-8</strain>
    </source>
</reference>
<dbReference type="GO" id="GO:0009288">
    <property type="term" value="C:bacterial-type flagellum"/>
    <property type="evidence" value="ECO:0007669"/>
    <property type="project" value="InterPro"/>
</dbReference>
<organism evidence="12 13">
    <name type="scientific">Rheinheimera nanhaiensis E407-8</name>
    <dbReference type="NCBI Taxonomy" id="562729"/>
    <lineage>
        <taxon>Bacteria</taxon>
        <taxon>Pseudomonadati</taxon>
        <taxon>Pseudomonadota</taxon>
        <taxon>Gammaproteobacteria</taxon>
        <taxon>Chromatiales</taxon>
        <taxon>Chromatiaceae</taxon>
        <taxon>Rheinheimera</taxon>
    </lineage>
</organism>
<feature type="domain" description="Flagellar assembly protein FliH/Type III secretion system HrpE" evidence="11">
    <location>
        <begin position="128"/>
        <end position="253"/>
    </location>
</feature>
<evidence type="ECO:0000256" key="1">
    <source>
        <dbReference type="ARBA" id="ARBA00003041"/>
    </source>
</evidence>
<keyword evidence="8" id="KW-0653">Protein transport</keyword>
<comment type="caution">
    <text evidence="12">The sequence shown here is derived from an EMBL/GenBank/DDBJ whole genome shotgun (WGS) entry which is preliminary data.</text>
</comment>
<name>I1DWI1_9GAMM</name>
<evidence type="ECO:0000313" key="13">
    <source>
        <dbReference type="Proteomes" id="UP000004374"/>
    </source>
</evidence>
<dbReference type="Pfam" id="PF02108">
    <property type="entry name" value="FliH"/>
    <property type="match status" value="1"/>
</dbReference>
<feature type="region of interest" description="Disordered" evidence="10">
    <location>
        <begin position="85"/>
        <end position="106"/>
    </location>
</feature>
<comment type="similarity">
    <text evidence="3">Belongs to the FliH family.</text>
</comment>